<reference evidence="3 4" key="1">
    <citation type="submission" date="2008-07" db="EMBL/GenBank/DDBJ databases">
        <authorList>
            <person name="El-Sayed N."/>
            <person name="Caler E."/>
            <person name="Inman J."/>
            <person name="Amedeo P."/>
            <person name="Hass B."/>
            <person name="Wortman J."/>
        </authorList>
    </citation>
    <scope>NUCLEOTIDE SEQUENCE [LARGE SCALE GENOMIC DNA]</scope>
    <source>
        <strain evidence="4">ATCC 50983 / TXsc</strain>
    </source>
</reference>
<evidence type="ECO:0000256" key="2">
    <source>
        <dbReference type="SAM" id="SignalP"/>
    </source>
</evidence>
<dbReference type="Gene3D" id="3.40.50.1820">
    <property type="entry name" value="alpha/beta hydrolase"/>
    <property type="match status" value="1"/>
</dbReference>
<dbReference type="Pfam" id="PF00450">
    <property type="entry name" value="Peptidase_S10"/>
    <property type="match status" value="1"/>
</dbReference>
<dbReference type="OrthoDB" id="443318at2759"/>
<gene>
    <name evidence="3" type="ORF">Pmar_PMAR027548</name>
</gene>
<protein>
    <recommendedName>
        <fullName evidence="5">Serine carboxypeptidase</fullName>
    </recommendedName>
</protein>
<organism evidence="4">
    <name type="scientific">Perkinsus marinus (strain ATCC 50983 / TXsc)</name>
    <dbReference type="NCBI Taxonomy" id="423536"/>
    <lineage>
        <taxon>Eukaryota</taxon>
        <taxon>Sar</taxon>
        <taxon>Alveolata</taxon>
        <taxon>Perkinsozoa</taxon>
        <taxon>Perkinsea</taxon>
        <taxon>Perkinsida</taxon>
        <taxon>Perkinsidae</taxon>
        <taxon>Perkinsus</taxon>
    </lineage>
</organism>
<keyword evidence="4" id="KW-1185">Reference proteome</keyword>
<dbReference type="Proteomes" id="UP000007800">
    <property type="component" value="Unassembled WGS sequence"/>
</dbReference>
<feature type="signal peptide" evidence="2">
    <location>
        <begin position="1"/>
        <end position="17"/>
    </location>
</feature>
<dbReference type="AlphaFoldDB" id="C5L990"/>
<sequence length="142" mass="15243">MSPALFVGILLLGVSMSGKVLCPFSKGNQEFGYIQVSEENKYYYAALEAESDPKTAPTFLFFPGGFGSSGVAYALSRGPCILLPGSNKPGLNLSEENVYIASDTRSRYSWSRKANSIWIDAPGPTGFSLGPIEKDLGAFVEN</sequence>
<comment type="similarity">
    <text evidence="1">Belongs to the peptidase S10 family.</text>
</comment>
<evidence type="ECO:0000313" key="3">
    <source>
        <dbReference type="EMBL" id="EER06703.1"/>
    </source>
</evidence>
<name>C5L990_PERM5</name>
<evidence type="ECO:0000313" key="4">
    <source>
        <dbReference type="Proteomes" id="UP000007800"/>
    </source>
</evidence>
<feature type="non-terminal residue" evidence="3">
    <location>
        <position position="142"/>
    </location>
</feature>
<dbReference type="EMBL" id="GG680379">
    <property type="protein sequence ID" value="EER06703.1"/>
    <property type="molecule type" value="Genomic_DNA"/>
</dbReference>
<dbReference type="GO" id="GO:0006508">
    <property type="term" value="P:proteolysis"/>
    <property type="evidence" value="ECO:0007669"/>
    <property type="project" value="InterPro"/>
</dbReference>
<evidence type="ECO:0008006" key="5">
    <source>
        <dbReference type="Google" id="ProtNLM"/>
    </source>
</evidence>
<keyword evidence="2" id="KW-0732">Signal</keyword>
<dbReference type="GO" id="GO:0004185">
    <property type="term" value="F:serine-type carboxypeptidase activity"/>
    <property type="evidence" value="ECO:0007669"/>
    <property type="project" value="InterPro"/>
</dbReference>
<dbReference type="InterPro" id="IPR029058">
    <property type="entry name" value="AB_hydrolase_fold"/>
</dbReference>
<dbReference type="GeneID" id="9056411"/>
<dbReference type="RefSeq" id="XP_002774887.1">
    <property type="nucleotide sequence ID" value="XM_002774841.1"/>
</dbReference>
<proteinExistence type="inferred from homology"/>
<accession>C5L990</accession>
<dbReference type="InParanoid" id="C5L990"/>
<dbReference type="InterPro" id="IPR001563">
    <property type="entry name" value="Peptidase_S10"/>
</dbReference>
<dbReference type="SUPFAM" id="SSF53474">
    <property type="entry name" value="alpha/beta-Hydrolases"/>
    <property type="match status" value="1"/>
</dbReference>
<feature type="chain" id="PRO_5002953029" description="Serine carboxypeptidase" evidence="2">
    <location>
        <begin position="18"/>
        <end position="142"/>
    </location>
</feature>
<evidence type="ECO:0000256" key="1">
    <source>
        <dbReference type="ARBA" id="ARBA00009431"/>
    </source>
</evidence>